<dbReference type="InterPro" id="IPR038417">
    <property type="entry name" value="Alpga-gal_N_sf"/>
</dbReference>
<dbReference type="FunFam" id="3.20.20.70:FF:000118">
    <property type="entry name" value="Alpha-galactosidase"/>
    <property type="match status" value="1"/>
</dbReference>
<evidence type="ECO:0000313" key="8">
    <source>
        <dbReference type="Proteomes" id="UP000037737"/>
    </source>
</evidence>
<dbReference type="PANTHER" id="PTHR43053:SF3">
    <property type="entry name" value="ALPHA-GALACTOSIDASE C-RELATED"/>
    <property type="match status" value="1"/>
</dbReference>
<dbReference type="GO" id="GO:0004557">
    <property type="term" value="F:alpha-galactosidase activity"/>
    <property type="evidence" value="ECO:0007669"/>
    <property type="project" value="UniProtKB-EC"/>
</dbReference>
<dbReference type="InterPro" id="IPR013785">
    <property type="entry name" value="Aldolase_TIM"/>
</dbReference>
<comment type="catalytic activity">
    <reaction evidence="1">
        <text>Hydrolysis of terminal, non-reducing alpha-D-galactose residues in alpha-D-galactosides, including galactose oligosaccharides, galactomannans and galactolipids.</text>
        <dbReference type="EC" id="3.2.1.22"/>
    </reaction>
</comment>
<dbReference type="Gene3D" id="2.70.98.60">
    <property type="entry name" value="alpha-galactosidase from lactobacil brevis"/>
    <property type="match status" value="1"/>
</dbReference>
<dbReference type="PANTHER" id="PTHR43053">
    <property type="entry name" value="GLYCOSIDASE FAMILY 31"/>
    <property type="match status" value="1"/>
</dbReference>
<dbReference type="Pfam" id="PF16875">
    <property type="entry name" value="Glyco_hydro_36N"/>
    <property type="match status" value="1"/>
</dbReference>
<keyword evidence="8" id="KW-1185">Reference proteome</keyword>
<dbReference type="EMBL" id="LAVO01000010">
    <property type="protein sequence ID" value="KOS10468.1"/>
    <property type="molecule type" value="Genomic_DNA"/>
</dbReference>
<name>A0A0M8MFK8_9MICO</name>
<feature type="domain" description="Glycosyl hydrolase family 36 C-terminal" evidence="5">
    <location>
        <begin position="632"/>
        <end position="732"/>
    </location>
</feature>
<evidence type="ECO:0000256" key="2">
    <source>
        <dbReference type="ARBA" id="ARBA00012755"/>
    </source>
</evidence>
<organism evidence="7 8">
    <name type="scientific">Microbacterium aurantiacum</name>
    <dbReference type="NCBI Taxonomy" id="162393"/>
    <lineage>
        <taxon>Bacteria</taxon>
        <taxon>Bacillati</taxon>
        <taxon>Actinomycetota</taxon>
        <taxon>Actinomycetes</taxon>
        <taxon>Micrococcales</taxon>
        <taxon>Microbacteriaceae</taxon>
        <taxon>Microbacterium</taxon>
    </lineage>
</organism>
<evidence type="ECO:0000259" key="5">
    <source>
        <dbReference type="Pfam" id="PF16874"/>
    </source>
</evidence>
<dbReference type="InterPro" id="IPR031704">
    <property type="entry name" value="Glyco_hydro_36_N"/>
</dbReference>
<dbReference type="OrthoDB" id="9758822at2"/>
<protein>
    <recommendedName>
        <fullName evidence="2">alpha-galactosidase</fullName>
        <ecNumber evidence="2">3.2.1.22</ecNumber>
    </recommendedName>
</protein>
<dbReference type="InterPro" id="IPR050985">
    <property type="entry name" value="Alpha-glycosidase_related"/>
</dbReference>
<comment type="caution">
    <text evidence="7">The sequence shown here is derived from an EMBL/GenBank/DDBJ whole genome shotgun (WGS) entry which is preliminary data.</text>
</comment>
<dbReference type="Proteomes" id="UP000037737">
    <property type="component" value="Unassembled WGS sequence"/>
</dbReference>
<dbReference type="PRINTS" id="PR00743">
    <property type="entry name" value="GLHYDRLASE36"/>
</dbReference>
<proteinExistence type="predicted"/>
<dbReference type="Pfam" id="PF02065">
    <property type="entry name" value="Melibiase"/>
    <property type="match status" value="1"/>
</dbReference>
<dbReference type="CDD" id="cd14791">
    <property type="entry name" value="GH36"/>
    <property type="match status" value="1"/>
</dbReference>
<evidence type="ECO:0000256" key="1">
    <source>
        <dbReference type="ARBA" id="ARBA00001255"/>
    </source>
</evidence>
<dbReference type="InterPro" id="IPR017853">
    <property type="entry name" value="GH"/>
</dbReference>
<dbReference type="Gene3D" id="3.20.20.70">
    <property type="entry name" value="Aldolase class I"/>
    <property type="match status" value="1"/>
</dbReference>
<evidence type="ECO:0000256" key="3">
    <source>
        <dbReference type="ARBA" id="ARBA00022801"/>
    </source>
</evidence>
<dbReference type="InterPro" id="IPR013780">
    <property type="entry name" value="Glyco_hydro_b"/>
</dbReference>
<dbReference type="Gene3D" id="2.60.40.1180">
    <property type="entry name" value="Golgi alpha-mannosidase II"/>
    <property type="match status" value="1"/>
</dbReference>
<dbReference type="PATRIC" id="fig|84292.3.peg.1946"/>
<dbReference type="EC" id="3.2.1.22" evidence="2"/>
<dbReference type="AlphaFoldDB" id="A0A0M8MFK8"/>
<accession>A0A0M8MFK8</accession>
<reference evidence="7" key="1">
    <citation type="submission" date="2015-04" db="EMBL/GenBank/DDBJ databases">
        <title>Complete genome sequence of Microbacterium chocolatum SIT 101, a bacterium enantioselectively hydrolyzing mesomeric diesters.</title>
        <authorList>
            <person name="Li X."/>
            <person name="Xu Y."/>
        </authorList>
    </citation>
    <scope>NUCLEOTIDE SEQUENCE [LARGE SCALE GENOMIC DNA]</scope>
    <source>
        <strain evidence="7">SIT 101</strain>
    </source>
</reference>
<dbReference type="SUPFAM" id="SSF51445">
    <property type="entry name" value="(Trans)glycosidases"/>
    <property type="match status" value="1"/>
</dbReference>
<dbReference type="InterPro" id="IPR031705">
    <property type="entry name" value="Glyco_hydro_36_C"/>
</dbReference>
<dbReference type="KEGG" id="mcw:A8L33_14840"/>
<dbReference type="GO" id="GO:0016052">
    <property type="term" value="P:carbohydrate catabolic process"/>
    <property type="evidence" value="ECO:0007669"/>
    <property type="project" value="InterPro"/>
</dbReference>
<gene>
    <name evidence="7" type="ORF">XI38_09525</name>
</gene>
<keyword evidence="3" id="KW-0378">Hydrolase</keyword>
<evidence type="ECO:0000256" key="4">
    <source>
        <dbReference type="ARBA" id="ARBA00023295"/>
    </source>
</evidence>
<keyword evidence="4" id="KW-0326">Glycosidase</keyword>
<feature type="domain" description="Glycosyl hydrolase family 36 N-terminal" evidence="6">
    <location>
        <begin position="30"/>
        <end position="271"/>
    </location>
</feature>
<sequence length="748" mass="82036">MTSSPHTPHALLHLRAAGVSLVLDARHGALPSVIHWGAELVDLNGDDLAVLADAVEPVIGSNTPETPLRLAVLPEHHAGWSGRPGISGSFDGPGWSPRFVTTALTLDGAPVDGGRTADAGTVVVDAVDDSGRLALRLEIELTPQGLVRTRAEIANRHDAPYRLDDLSIALPIPAEASELLDFTGRHNGERMPQRSTLVDGVHLRENRRGRTAADSAFLLHAGTPGFDFAGGAVWAVHTAWSGNHRHYAERVFSGEQVLGGGEVLLPGEVALAPEESYRSPWVYFAFGTGLDALAHRFHAHLRARPDAPDSRRPVTLNVWEAVYFRHDADELIALAERAADLGVERFVLDDGWFGDRRHDRAGLGDWTVSADVWPDGLHPLIDRVHALGMQFGLWFEPEMVNLDSDLARRHPEWIMAARDDLPVESRFQHVLNLGIPGAYAHVRDQMLAILDEYRIDYIKWDHNRDLIEAGDRTRGGHAAVHAQTEAFYRLLGDLRRAHPSLEIETCSSGGGRVDLGVLEHTDRIWVSDNSDPHDRQGMLQWTLQLAPPEFLGAHIASPRSHTTGRHMDLAFRGGTAVFGHFGIEWNLAEATEADLAAVRGWIDFYAANRALLLAGDVVRVDTPDPRIVVRGVVAPDRSRAIFSAAVLDTVHPDPPARLRLRDLDPERRYRVTPVLLGTLPSGLIAPAWWGEASDAAAHAAQEYWDHAPRVDVTFPGAVFRGQVLHTVGVASPRVHPDQVVLYRVDALD</sequence>
<dbReference type="InterPro" id="IPR002252">
    <property type="entry name" value="Glyco_hydro_36"/>
</dbReference>
<dbReference type="Pfam" id="PF16874">
    <property type="entry name" value="Glyco_hydro_36C"/>
    <property type="match status" value="1"/>
</dbReference>
<evidence type="ECO:0000313" key="7">
    <source>
        <dbReference type="EMBL" id="KOS10468.1"/>
    </source>
</evidence>
<evidence type="ECO:0000259" key="6">
    <source>
        <dbReference type="Pfam" id="PF16875"/>
    </source>
</evidence>